<protein>
    <recommendedName>
        <fullName evidence="3">DUF6594 domain-containing protein</fullName>
    </recommendedName>
</protein>
<evidence type="ECO:0000259" key="3">
    <source>
        <dbReference type="Pfam" id="PF20237"/>
    </source>
</evidence>
<reference evidence="4 5" key="1">
    <citation type="submission" date="2018-05" db="EMBL/GenBank/DDBJ databases">
        <title>Genome sequencing and assembly of the regulated plant pathogen Lachnellula willkommii and related sister species for the development of diagnostic species identification markers.</title>
        <authorList>
            <person name="Giroux E."/>
            <person name="Bilodeau G."/>
        </authorList>
    </citation>
    <scope>NUCLEOTIDE SEQUENCE [LARGE SCALE GENOMIC DNA]</scope>
    <source>
        <strain evidence="4 5">CBS 172.35</strain>
    </source>
</reference>
<feature type="compositionally biased region" description="Pro residues" evidence="1">
    <location>
        <begin position="31"/>
        <end position="50"/>
    </location>
</feature>
<organism evidence="4 5">
    <name type="scientific">Lachnellula willkommii</name>
    <dbReference type="NCBI Taxonomy" id="215461"/>
    <lineage>
        <taxon>Eukaryota</taxon>
        <taxon>Fungi</taxon>
        <taxon>Dikarya</taxon>
        <taxon>Ascomycota</taxon>
        <taxon>Pezizomycotina</taxon>
        <taxon>Leotiomycetes</taxon>
        <taxon>Helotiales</taxon>
        <taxon>Lachnaceae</taxon>
        <taxon>Lachnellula</taxon>
    </lineage>
</organism>
<feature type="region of interest" description="Disordered" evidence="1">
    <location>
        <begin position="1"/>
        <end position="78"/>
    </location>
</feature>
<comment type="caution">
    <text evidence="4">The sequence shown here is derived from an EMBL/GenBank/DDBJ whole genome shotgun (WGS) entry which is preliminary data.</text>
</comment>
<evidence type="ECO:0000256" key="1">
    <source>
        <dbReference type="SAM" id="MobiDB-lite"/>
    </source>
</evidence>
<keyword evidence="2" id="KW-1133">Transmembrane helix</keyword>
<evidence type="ECO:0000313" key="4">
    <source>
        <dbReference type="EMBL" id="TVY89481.1"/>
    </source>
</evidence>
<keyword evidence="2" id="KW-0812">Transmembrane</keyword>
<gene>
    <name evidence="4" type="ORF">LAWI1_G008352</name>
</gene>
<feature type="domain" description="DUF6594" evidence="3">
    <location>
        <begin position="155"/>
        <end position="326"/>
    </location>
</feature>
<sequence length="336" mass="37567">MVDKEEFSRDYDERDQHRYIARYPPIREEPAAPPPPVVPPPPPPPPPPPVLEDANNNNNNGEEDANNDNNNGDSSPALQLTGRLRFNHRGRLMYYVPSRTFSNKDVWLLNLAELQRLNLQVMRKRLAKLAVVDLGLGTDDSLSEKDAKELERQLYAMLFYAIPTAKKTTPRTGQALRDWDYMQQQRDRHEFPTDPFKLSSSWKRDHSIMEGTGLMDNIPTRWEARLPRRQMEPDDSEAPELPGHSRGGDRKGRKLREVTERLMCGIIGGLALIAPMLIMVLHGSVLTALLTVSVATILFVVAGALYLDVGPVQLIGATAAYAAVLVVFVGSTNPSS</sequence>
<keyword evidence="5" id="KW-1185">Reference proteome</keyword>
<feature type="compositionally biased region" description="Basic and acidic residues" evidence="1">
    <location>
        <begin position="1"/>
        <end position="18"/>
    </location>
</feature>
<feature type="transmembrane region" description="Helical" evidence="2">
    <location>
        <begin position="262"/>
        <end position="282"/>
    </location>
</feature>
<dbReference type="InterPro" id="IPR046529">
    <property type="entry name" value="DUF6594"/>
</dbReference>
<name>A0A559M936_9HELO</name>
<accession>A0A559M936</accession>
<feature type="region of interest" description="Disordered" evidence="1">
    <location>
        <begin position="229"/>
        <end position="253"/>
    </location>
</feature>
<evidence type="ECO:0000256" key="2">
    <source>
        <dbReference type="SAM" id="Phobius"/>
    </source>
</evidence>
<feature type="transmembrane region" description="Helical" evidence="2">
    <location>
        <begin position="314"/>
        <end position="331"/>
    </location>
</feature>
<dbReference type="EMBL" id="QGML01001232">
    <property type="protein sequence ID" value="TVY89481.1"/>
    <property type="molecule type" value="Genomic_DNA"/>
</dbReference>
<dbReference type="AlphaFoldDB" id="A0A559M936"/>
<dbReference type="SUPFAM" id="SSF101447">
    <property type="entry name" value="Formin homology 2 domain (FH2 domain)"/>
    <property type="match status" value="1"/>
</dbReference>
<dbReference type="Proteomes" id="UP000315522">
    <property type="component" value="Unassembled WGS sequence"/>
</dbReference>
<proteinExistence type="predicted"/>
<keyword evidence="2" id="KW-0472">Membrane</keyword>
<evidence type="ECO:0000313" key="5">
    <source>
        <dbReference type="Proteomes" id="UP000315522"/>
    </source>
</evidence>
<feature type="transmembrane region" description="Helical" evidence="2">
    <location>
        <begin position="288"/>
        <end position="307"/>
    </location>
</feature>
<dbReference type="Pfam" id="PF20237">
    <property type="entry name" value="DUF6594"/>
    <property type="match status" value="1"/>
</dbReference>